<proteinExistence type="predicted"/>
<gene>
    <name evidence="3" type="ORF">R5R35_006491</name>
</gene>
<feature type="compositionally biased region" description="Gly residues" evidence="1">
    <location>
        <begin position="530"/>
        <end position="539"/>
    </location>
</feature>
<sequence length="546" mass="58686">MEGQASPMVPMIITLCALAAPAAQAPSAPTISLESHQYFVNQTYSWRQFACTEAERRCLGERRLLHEADGQCYAAGARGPCADGQLFFAEKREAARKGGHLRGTCANRCAGDARPVAATGDCLTRTQVQQQICREDWYLRPAMDLFGEWVCEWTQLLCSARGDLVSGGYFDSPYDGLCSAPDVFRVISDGPNATVPDEKPANHPMLRYFTDKSYLEREFPCTDAEKECLQYGRLLQSDGKCYIPGEWSNRCEPGQVFHIDYNEMVTNGRLQGTCRSPCGMFKYPQQATGICADYSTMSNVCRWEWGLQPEQNLFGQMSCACAWSPSTPRPPPPAPPAPASAPGLCRAPDFSNPVRSPHYDQTLTVGFRVACSEEEFACLREGRVLAGGACHALRTQGPCADGEELVLDKHALAHARLQAVCKARPCPEGSVHLAYDGRCLTHDQVKSILCVGQKVSLDEFGGWQCDYDGQFPGNLTAVARNADAGSCELPEKYPVFPQGGPIASSAFGAASSGGRPGGGFAGAAAPPPGAAGGFGGGAGRPQHPQG</sequence>
<protein>
    <submittedName>
        <fullName evidence="3">Uncharacterized protein</fullName>
    </submittedName>
</protein>
<evidence type="ECO:0000313" key="4">
    <source>
        <dbReference type="Proteomes" id="UP001378592"/>
    </source>
</evidence>
<evidence type="ECO:0000313" key="3">
    <source>
        <dbReference type="EMBL" id="KAK7863411.1"/>
    </source>
</evidence>
<name>A0AAN9VIF7_9ORTH</name>
<accession>A0AAN9VIF7</accession>
<evidence type="ECO:0000256" key="1">
    <source>
        <dbReference type="SAM" id="MobiDB-lite"/>
    </source>
</evidence>
<reference evidence="3 4" key="1">
    <citation type="submission" date="2024-03" db="EMBL/GenBank/DDBJ databases">
        <title>The genome assembly and annotation of the cricket Gryllus longicercus Weissman &amp; Gray.</title>
        <authorList>
            <person name="Szrajer S."/>
            <person name="Gray D."/>
            <person name="Ylla G."/>
        </authorList>
    </citation>
    <scope>NUCLEOTIDE SEQUENCE [LARGE SCALE GENOMIC DNA]</scope>
    <source>
        <strain evidence="3">DAG 2021-001</strain>
        <tissue evidence="3">Whole body minus gut</tissue>
    </source>
</reference>
<evidence type="ECO:0000256" key="2">
    <source>
        <dbReference type="SAM" id="SignalP"/>
    </source>
</evidence>
<feature type="signal peptide" evidence="2">
    <location>
        <begin position="1"/>
        <end position="25"/>
    </location>
</feature>
<feature type="region of interest" description="Disordered" evidence="1">
    <location>
        <begin position="508"/>
        <end position="546"/>
    </location>
</feature>
<dbReference type="Proteomes" id="UP001378592">
    <property type="component" value="Unassembled WGS sequence"/>
</dbReference>
<organism evidence="3 4">
    <name type="scientific">Gryllus longicercus</name>
    <dbReference type="NCBI Taxonomy" id="2509291"/>
    <lineage>
        <taxon>Eukaryota</taxon>
        <taxon>Metazoa</taxon>
        <taxon>Ecdysozoa</taxon>
        <taxon>Arthropoda</taxon>
        <taxon>Hexapoda</taxon>
        <taxon>Insecta</taxon>
        <taxon>Pterygota</taxon>
        <taxon>Neoptera</taxon>
        <taxon>Polyneoptera</taxon>
        <taxon>Orthoptera</taxon>
        <taxon>Ensifera</taxon>
        <taxon>Gryllidea</taxon>
        <taxon>Grylloidea</taxon>
        <taxon>Gryllidae</taxon>
        <taxon>Gryllinae</taxon>
        <taxon>Gryllus</taxon>
    </lineage>
</organism>
<keyword evidence="2" id="KW-0732">Signal</keyword>
<feature type="chain" id="PRO_5042930069" evidence="2">
    <location>
        <begin position="26"/>
        <end position="546"/>
    </location>
</feature>
<dbReference type="AlphaFoldDB" id="A0AAN9VIF7"/>
<dbReference type="EMBL" id="JAZDUA010000231">
    <property type="protein sequence ID" value="KAK7863411.1"/>
    <property type="molecule type" value="Genomic_DNA"/>
</dbReference>
<comment type="caution">
    <text evidence="3">The sequence shown here is derived from an EMBL/GenBank/DDBJ whole genome shotgun (WGS) entry which is preliminary data.</text>
</comment>
<keyword evidence="4" id="KW-1185">Reference proteome</keyword>